<proteinExistence type="predicted"/>
<evidence type="ECO:0000313" key="2">
    <source>
        <dbReference type="Proteomes" id="UP000593663"/>
    </source>
</evidence>
<gene>
    <name evidence="1" type="ORF">H5V43_03780</name>
</gene>
<dbReference type="Proteomes" id="UP000593663">
    <property type="component" value="Chromosome 1"/>
</dbReference>
<dbReference type="AlphaFoldDB" id="A0A7M2GJ43"/>
<dbReference type="KEGG" id="sbar:H5V43_03780"/>
<organism evidence="1 2">
    <name type="scientific">Sphingobium fuliginis (strain ATCC 27551)</name>
    <dbReference type="NCBI Taxonomy" id="336203"/>
    <lineage>
        <taxon>Bacteria</taxon>
        <taxon>Pseudomonadati</taxon>
        <taxon>Pseudomonadota</taxon>
        <taxon>Alphaproteobacteria</taxon>
        <taxon>Sphingomonadales</taxon>
        <taxon>Sphingomonadaceae</taxon>
        <taxon>Sphingobium</taxon>
    </lineage>
</organism>
<evidence type="ECO:0000313" key="1">
    <source>
        <dbReference type="EMBL" id="QOT72277.1"/>
    </source>
</evidence>
<reference evidence="2" key="1">
    <citation type="submission" date="2020-08" db="EMBL/GenBank/DDBJ databases">
        <title>Complete genome sequence of Sphingobium barthaii strain KK22, a high-molecular-weight polycyclic aromatic hydrocarbon-degrading soil bacterium.</title>
        <authorList>
            <person name="Mori J.F."/>
            <person name="Kanaly R.A."/>
        </authorList>
    </citation>
    <scope>NUCLEOTIDE SEQUENCE [LARGE SCALE GENOMIC DNA]</scope>
    <source>
        <strain evidence="2">KK22</strain>
    </source>
</reference>
<sequence>MSFRFTQRWSRSRYAAKVKARASMRDRVLKAAADRLGPPAVALARARFAGQADIAIDPLETECRAHPRGFEVRAWALVPHSEVPARLANSLAPSIDKLSPLAPSVRQIFFLSTSYGIAIRDIAILLDMPRRDVRRAMLNAIASLDSKAEW</sequence>
<dbReference type="RefSeq" id="WP_157846873.1">
    <property type="nucleotide sequence ID" value="NZ_BATN01000092.1"/>
</dbReference>
<dbReference type="EMBL" id="CP060035">
    <property type="protein sequence ID" value="QOT72277.1"/>
    <property type="molecule type" value="Genomic_DNA"/>
</dbReference>
<accession>A0A7M2GJ43</accession>
<protein>
    <submittedName>
        <fullName evidence="1">RNA polymerase subunit sigma</fullName>
    </submittedName>
</protein>
<name>A0A7M2GJ43_SPHSA</name>